<dbReference type="AlphaFoldDB" id="A0A919CK14"/>
<feature type="domain" description="Ferric siderophore reductase C-terminal" evidence="1">
    <location>
        <begin position="249"/>
        <end position="269"/>
    </location>
</feature>
<reference evidence="2 3" key="1">
    <citation type="journal article" date="2014" name="Int. J. Syst. Evol. Microbiol.">
        <title>Complete genome sequence of Corynebacterium casei LMG S-19264T (=DSM 44701T), isolated from a smear-ripened cheese.</title>
        <authorList>
            <consortium name="US DOE Joint Genome Institute (JGI-PGF)"/>
            <person name="Walter F."/>
            <person name="Albersmeier A."/>
            <person name="Kalinowski J."/>
            <person name="Ruckert C."/>
        </authorList>
    </citation>
    <scope>NUCLEOTIDE SEQUENCE [LARGE SCALE GENOMIC DNA]</scope>
    <source>
        <strain evidence="2 3">KCTC 19473</strain>
    </source>
</reference>
<dbReference type="Pfam" id="PF11575">
    <property type="entry name" value="FhuF_C"/>
    <property type="match status" value="1"/>
</dbReference>
<sequence>MPSSRVPRDPSTAVHTARTAVTDIALLGGFFAVTTDPEAPDTAGEGPWRSLPEVWGPGILGARIANTRRVFADRVDITPEQVEPRVAASVLYQGLAARLVSPVMATAVVHGLVPDPAALRWRTVTTGPLPLLLAEDRAVLAPRPHDHGPGAAAETLEKLILQGLLEPAATAFRDEVKLSPKVLRGNTASSVAGAARRIEELRPEHGPAAHALAEALLSTPTLSGSGEFGAPRSVRSARSGNYREARFTRNSCCLYYRLPGGGKCADCVLLRETEPAR</sequence>
<dbReference type="EMBL" id="BMXL01000017">
    <property type="protein sequence ID" value="GHD29807.1"/>
    <property type="molecule type" value="Genomic_DNA"/>
</dbReference>
<evidence type="ECO:0000259" key="1">
    <source>
        <dbReference type="Pfam" id="PF11575"/>
    </source>
</evidence>
<dbReference type="GO" id="GO:0051537">
    <property type="term" value="F:2 iron, 2 sulfur cluster binding"/>
    <property type="evidence" value="ECO:0007669"/>
    <property type="project" value="InterPro"/>
</dbReference>
<keyword evidence="3" id="KW-1185">Reference proteome</keyword>
<accession>A0A919CK14</accession>
<evidence type="ECO:0000313" key="3">
    <source>
        <dbReference type="Proteomes" id="UP000654947"/>
    </source>
</evidence>
<gene>
    <name evidence="2" type="ORF">GCM10007147_31050</name>
</gene>
<evidence type="ECO:0000313" key="2">
    <source>
        <dbReference type="EMBL" id="GHD29807.1"/>
    </source>
</evidence>
<dbReference type="Proteomes" id="UP000654947">
    <property type="component" value="Unassembled WGS sequence"/>
</dbReference>
<protein>
    <recommendedName>
        <fullName evidence="1">Ferric siderophore reductase C-terminal domain-containing protein</fullName>
    </recommendedName>
</protein>
<proteinExistence type="predicted"/>
<organism evidence="2 3">
    <name type="scientific">Nocardiopsis kunsanensis</name>
    <dbReference type="NCBI Taxonomy" id="141693"/>
    <lineage>
        <taxon>Bacteria</taxon>
        <taxon>Bacillati</taxon>
        <taxon>Actinomycetota</taxon>
        <taxon>Actinomycetes</taxon>
        <taxon>Streptosporangiales</taxon>
        <taxon>Nocardiopsidaceae</taxon>
        <taxon>Nocardiopsis</taxon>
    </lineage>
</organism>
<name>A0A919CK14_9ACTN</name>
<comment type="caution">
    <text evidence="2">The sequence shown here is derived from an EMBL/GenBank/DDBJ whole genome shotgun (WGS) entry which is preliminary data.</text>
</comment>
<dbReference type="RefSeq" id="WP_017576433.1">
    <property type="nucleotide sequence ID" value="NZ_BMXL01000017.1"/>
</dbReference>
<dbReference type="InterPro" id="IPR024726">
    <property type="entry name" value="FhuF_C"/>
</dbReference>